<keyword evidence="2" id="KW-1185">Reference proteome</keyword>
<dbReference type="PROSITE" id="PS51808">
    <property type="entry name" value="CHCH"/>
    <property type="match status" value="1"/>
</dbReference>
<name>A0A914ACA5_PATMI</name>
<dbReference type="GO" id="GO:0003723">
    <property type="term" value="F:RNA binding"/>
    <property type="evidence" value="ECO:0007669"/>
    <property type="project" value="TreeGrafter"/>
</dbReference>
<dbReference type="RefSeq" id="XP_038061358.1">
    <property type="nucleotide sequence ID" value="XM_038205430.1"/>
</dbReference>
<dbReference type="GO" id="GO:0005761">
    <property type="term" value="C:mitochondrial ribosome"/>
    <property type="evidence" value="ECO:0007669"/>
    <property type="project" value="InterPro"/>
</dbReference>
<dbReference type="GeneID" id="119732062"/>
<dbReference type="PANTHER" id="PTHR31278">
    <property type="entry name" value="CHCHD1"/>
    <property type="match status" value="1"/>
</dbReference>
<proteinExistence type="predicted"/>
<dbReference type="EnsemblMetazoa" id="XM_038205430.1">
    <property type="protein sequence ID" value="XP_038061358.1"/>
    <property type="gene ID" value="LOC119732062"/>
</dbReference>
<protein>
    <recommendedName>
        <fullName evidence="3">Coiled-coil-helix-coiled-coil-helix domain-containing protein 1</fullName>
    </recommendedName>
</protein>
<sequence length="115" mass="13512">MSKRMNEIILRNHYWPNKFEHRQREFKLNNKVALRKNRPGAAECISEMSVLMACWKKHDYNDADCIEEIKVFQKCCTEAQKVKRDAKIAEKSGKIAGKMTGKQVTNLLQQYPQPR</sequence>
<dbReference type="Proteomes" id="UP000887568">
    <property type="component" value="Unplaced"/>
</dbReference>
<dbReference type="AlphaFoldDB" id="A0A914ACA5"/>
<evidence type="ECO:0000313" key="2">
    <source>
        <dbReference type="Proteomes" id="UP000887568"/>
    </source>
</evidence>
<dbReference type="InterPro" id="IPR033620">
    <property type="entry name" value="Ribosomal_mS37_met"/>
</dbReference>
<dbReference type="OMA" id="ATCLTEM"/>
<reference evidence="1" key="1">
    <citation type="submission" date="2022-11" db="UniProtKB">
        <authorList>
            <consortium name="EnsemblMetazoa"/>
        </authorList>
    </citation>
    <scope>IDENTIFICATION</scope>
</reference>
<organism evidence="1 2">
    <name type="scientific">Patiria miniata</name>
    <name type="common">Bat star</name>
    <name type="synonym">Asterina miniata</name>
    <dbReference type="NCBI Taxonomy" id="46514"/>
    <lineage>
        <taxon>Eukaryota</taxon>
        <taxon>Metazoa</taxon>
        <taxon>Echinodermata</taxon>
        <taxon>Eleutherozoa</taxon>
        <taxon>Asterozoa</taxon>
        <taxon>Asteroidea</taxon>
        <taxon>Valvatacea</taxon>
        <taxon>Valvatida</taxon>
        <taxon>Asterinidae</taxon>
        <taxon>Patiria</taxon>
    </lineage>
</organism>
<dbReference type="SUPFAM" id="SSF47072">
    <property type="entry name" value="Cysteine alpha-hairpin motif"/>
    <property type="match status" value="1"/>
</dbReference>
<dbReference type="GO" id="GO:0005654">
    <property type="term" value="C:nucleoplasm"/>
    <property type="evidence" value="ECO:0007669"/>
    <property type="project" value="TreeGrafter"/>
</dbReference>
<accession>A0A914ACA5</accession>
<dbReference type="InterPro" id="IPR009069">
    <property type="entry name" value="Cys_alpha_HP_mot_SF"/>
</dbReference>
<dbReference type="PANTHER" id="PTHR31278:SF2">
    <property type="entry name" value="SMALL RIBOSOMAL SUBUNIT PROTEIN MS37"/>
    <property type="match status" value="1"/>
</dbReference>
<evidence type="ECO:0008006" key="3">
    <source>
        <dbReference type="Google" id="ProtNLM"/>
    </source>
</evidence>
<dbReference type="GO" id="GO:0032543">
    <property type="term" value="P:mitochondrial translation"/>
    <property type="evidence" value="ECO:0007669"/>
    <property type="project" value="InterPro"/>
</dbReference>
<dbReference type="OrthoDB" id="5825849at2759"/>
<evidence type="ECO:0000313" key="1">
    <source>
        <dbReference type="EnsemblMetazoa" id="XP_038061358.1"/>
    </source>
</evidence>